<proteinExistence type="predicted"/>
<dbReference type="AlphaFoldDB" id="A0A7G9Y794"/>
<dbReference type="EMBL" id="MT630874">
    <property type="protein sequence ID" value="QNO43878.1"/>
    <property type="molecule type" value="Genomic_DNA"/>
</dbReference>
<gene>
    <name evidence="2" type="ORF">HNHCPBFK_00008</name>
</gene>
<keyword evidence="1" id="KW-1133">Transmembrane helix</keyword>
<keyword evidence="1" id="KW-0472">Membrane</keyword>
<evidence type="ECO:0000256" key="1">
    <source>
        <dbReference type="SAM" id="Phobius"/>
    </source>
</evidence>
<evidence type="ECO:0000313" key="2">
    <source>
        <dbReference type="EMBL" id="QNO43878.1"/>
    </source>
</evidence>
<name>A0A7G9Y794_9EURY</name>
<keyword evidence="1" id="KW-0812">Transmembrane</keyword>
<reference evidence="2" key="1">
    <citation type="submission" date="2020-06" db="EMBL/GenBank/DDBJ databases">
        <title>Unique genomic features of the anaerobic methanotrophic archaea.</title>
        <authorList>
            <person name="Chadwick G.L."/>
            <person name="Skennerton C.T."/>
            <person name="Laso-Perez R."/>
            <person name="Leu A.O."/>
            <person name="Speth D.R."/>
            <person name="Yu H."/>
            <person name="Morgan-Lang C."/>
            <person name="Hatzenpichler R."/>
            <person name="Goudeau D."/>
            <person name="Malmstrom R."/>
            <person name="Brazelton W.J."/>
            <person name="Woyke T."/>
            <person name="Hallam S.J."/>
            <person name="Tyson G.W."/>
            <person name="Wegener G."/>
            <person name="Boetius A."/>
            <person name="Orphan V."/>
        </authorList>
    </citation>
    <scope>NUCLEOTIDE SEQUENCE</scope>
</reference>
<protein>
    <recommendedName>
        <fullName evidence="3">Cxxc_20_cxxc protein</fullName>
    </recommendedName>
</protein>
<evidence type="ECO:0008006" key="3">
    <source>
        <dbReference type="Google" id="ProtNLM"/>
    </source>
</evidence>
<organism evidence="2">
    <name type="scientific">Candidatus Methanogaster sp. ANME-2c ERB4</name>
    <dbReference type="NCBI Taxonomy" id="2759911"/>
    <lineage>
        <taxon>Archaea</taxon>
        <taxon>Methanobacteriati</taxon>
        <taxon>Methanobacteriota</taxon>
        <taxon>Stenosarchaea group</taxon>
        <taxon>Methanomicrobia</taxon>
        <taxon>Methanosarcinales</taxon>
        <taxon>ANME-2 cluster</taxon>
        <taxon>Candidatus Methanogasteraceae</taxon>
        <taxon>Candidatus Methanogaster</taxon>
    </lineage>
</organism>
<sequence length="87" mass="9939">MKCPKCNNPISPLKVWLISRWSFVKCKKCGTRSGRKVNIQLFIISIMLFGGYLILNFSLLFIILALIVMYIDAYTVILVPKDKQDGV</sequence>
<accession>A0A7G9Y794</accession>
<feature type="transmembrane region" description="Helical" evidence="1">
    <location>
        <begin position="37"/>
        <end position="55"/>
    </location>
</feature>
<feature type="transmembrane region" description="Helical" evidence="1">
    <location>
        <begin position="61"/>
        <end position="79"/>
    </location>
</feature>